<organism evidence="1 2">
    <name type="scientific">Candidatus Doudnabacteria bacterium RIFCSPHIGHO2_01_FULL_45_18</name>
    <dbReference type="NCBI Taxonomy" id="1817823"/>
    <lineage>
        <taxon>Bacteria</taxon>
        <taxon>Candidatus Doudnaibacteriota</taxon>
    </lineage>
</organism>
<protein>
    <recommendedName>
        <fullName evidence="3">Zinc-finger domain-containing protein</fullName>
    </recommendedName>
</protein>
<dbReference type="AlphaFoldDB" id="A0A1F5NRR9"/>
<proteinExistence type="predicted"/>
<sequence length="63" mass="7213">MAYEGKGHLEDEDITAYDWELLEPAESKLVEDHLNTCTTCSRVAVEMGLNKFLDRRKPIDDAE</sequence>
<dbReference type="EMBL" id="MFEJ01000017">
    <property type="protein sequence ID" value="OGE80244.1"/>
    <property type="molecule type" value="Genomic_DNA"/>
</dbReference>
<reference evidence="1 2" key="1">
    <citation type="journal article" date="2016" name="Nat. Commun.">
        <title>Thousands of microbial genomes shed light on interconnected biogeochemical processes in an aquifer system.</title>
        <authorList>
            <person name="Anantharaman K."/>
            <person name="Brown C.T."/>
            <person name="Hug L.A."/>
            <person name="Sharon I."/>
            <person name="Castelle C.J."/>
            <person name="Probst A.J."/>
            <person name="Thomas B.C."/>
            <person name="Singh A."/>
            <person name="Wilkins M.J."/>
            <person name="Karaoz U."/>
            <person name="Brodie E.L."/>
            <person name="Williams K.H."/>
            <person name="Hubbard S.S."/>
            <person name="Banfield J.F."/>
        </authorList>
    </citation>
    <scope>NUCLEOTIDE SEQUENCE [LARGE SCALE GENOMIC DNA]</scope>
</reference>
<dbReference type="Proteomes" id="UP000176233">
    <property type="component" value="Unassembled WGS sequence"/>
</dbReference>
<accession>A0A1F5NRR9</accession>
<name>A0A1F5NRR9_9BACT</name>
<evidence type="ECO:0000313" key="1">
    <source>
        <dbReference type="EMBL" id="OGE80244.1"/>
    </source>
</evidence>
<evidence type="ECO:0000313" key="2">
    <source>
        <dbReference type="Proteomes" id="UP000176233"/>
    </source>
</evidence>
<evidence type="ECO:0008006" key="3">
    <source>
        <dbReference type="Google" id="ProtNLM"/>
    </source>
</evidence>
<gene>
    <name evidence="1" type="ORF">A2660_00020</name>
</gene>
<comment type="caution">
    <text evidence="1">The sequence shown here is derived from an EMBL/GenBank/DDBJ whole genome shotgun (WGS) entry which is preliminary data.</text>
</comment>